<dbReference type="EMBL" id="CP036316">
    <property type="protein sequence ID" value="QDT63182.1"/>
    <property type="molecule type" value="Genomic_DNA"/>
</dbReference>
<dbReference type="KEGG" id="chya:V22_04000"/>
<dbReference type="AlphaFoldDB" id="A0A517T484"/>
<dbReference type="RefSeq" id="WP_145259298.1">
    <property type="nucleotide sequence ID" value="NZ_CP036316.1"/>
</dbReference>
<reference evidence="1 2" key="1">
    <citation type="submission" date="2019-02" db="EMBL/GenBank/DDBJ databases">
        <title>Deep-cultivation of Planctomycetes and their phenomic and genomic characterization uncovers novel biology.</title>
        <authorList>
            <person name="Wiegand S."/>
            <person name="Jogler M."/>
            <person name="Boedeker C."/>
            <person name="Pinto D."/>
            <person name="Vollmers J."/>
            <person name="Rivas-Marin E."/>
            <person name="Kohn T."/>
            <person name="Peeters S.H."/>
            <person name="Heuer A."/>
            <person name="Rast P."/>
            <person name="Oberbeckmann S."/>
            <person name="Bunk B."/>
            <person name="Jeske O."/>
            <person name="Meyerdierks A."/>
            <person name="Storesund J.E."/>
            <person name="Kallscheuer N."/>
            <person name="Luecker S."/>
            <person name="Lage O.M."/>
            <person name="Pohl T."/>
            <person name="Merkel B.J."/>
            <person name="Hornburger P."/>
            <person name="Mueller R.-W."/>
            <person name="Bruemmer F."/>
            <person name="Labrenz M."/>
            <person name="Spormann A.M."/>
            <person name="Op den Camp H."/>
            <person name="Overmann J."/>
            <person name="Amann R."/>
            <person name="Jetten M.S.M."/>
            <person name="Mascher T."/>
            <person name="Medema M.H."/>
            <person name="Devos D.P."/>
            <person name="Kaster A.-K."/>
            <person name="Ovreas L."/>
            <person name="Rohde M."/>
            <person name="Galperin M.Y."/>
            <person name="Jogler C."/>
        </authorList>
    </citation>
    <scope>NUCLEOTIDE SEQUENCE [LARGE SCALE GENOMIC DNA]</scope>
    <source>
        <strain evidence="1 2">V22</strain>
    </source>
</reference>
<organism evidence="1 2">
    <name type="scientific">Calycomorphotria hydatis</name>
    <dbReference type="NCBI Taxonomy" id="2528027"/>
    <lineage>
        <taxon>Bacteria</taxon>
        <taxon>Pseudomonadati</taxon>
        <taxon>Planctomycetota</taxon>
        <taxon>Planctomycetia</taxon>
        <taxon>Planctomycetales</taxon>
        <taxon>Planctomycetaceae</taxon>
        <taxon>Calycomorphotria</taxon>
    </lineage>
</organism>
<gene>
    <name evidence="1" type="ORF">V22_04000</name>
</gene>
<proteinExistence type="predicted"/>
<evidence type="ECO:0000313" key="1">
    <source>
        <dbReference type="EMBL" id="QDT63182.1"/>
    </source>
</evidence>
<dbReference type="Proteomes" id="UP000319976">
    <property type="component" value="Chromosome"/>
</dbReference>
<protein>
    <submittedName>
        <fullName evidence="1">Uncharacterized protein</fullName>
    </submittedName>
</protein>
<keyword evidence="2" id="KW-1185">Reference proteome</keyword>
<evidence type="ECO:0000313" key="2">
    <source>
        <dbReference type="Proteomes" id="UP000319976"/>
    </source>
</evidence>
<name>A0A517T484_9PLAN</name>
<accession>A0A517T484</accession>
<dbReference type="OrthoDB" id="279334at2"/>
<sequence>MQDLIEPTPLSESSLRLLAAYAYMTEEVKTVDPEHDGRLERLRDVDGIEDDELPLLHGQLLAAGLIDFDLSSRDGRGVYSITPDAKQALANQTDAA</sequence>